<feature type="non-terminal residue" evidence="6">
    <location>
        <position position="204"/>
    </location>
</feature>
<accession>A0A6J4L8A6</accession>
<dbReference type="GO" id="GO:0043953">
    <property type="term" value="P:protein transport by the Tat complex"/>
    <property type="evidence" value="ECO:0007669"/>
    <property type="project" value="TreeGrafter"/>
</dbReference>
<protein>
    <submittedName>
        <fullName evidence="6">Twin-arginine translocation protein TatC</fullName>
    </submittedName>
</protein>
<feature type="transmembrane region" description="Helical" evidence="5">
    <location>
        <begin position="75"/>
        <end position="100"/>
    </location>
</feature>
<evidence type="ECO:0000256" key="1">
    <source>
        <dbReference type="ARBA" id="ARBA00004141"/>
    </source>
</evidence>
<dbReference type="PANTHER" id="PTHR30371">
    <property type="entry name" value="SEC-INDEPENDENT PROTEIN TRANSLOCASE PROTEIN TATC"/>
    <property type="match status" value="1"/>
</dbReference>
<dbReference type="AlphaFoldDB" id="A0A6J4L8A6"/>
<dbReference type="GO" id="GO:0033281">
    <property type="term" value="C:TAT protein transport complex"/>
    <property type="evidence" value="ECO:0007669"/>
    <property type="project" value="TreeGrafter"/>
</dbReference>
<comment type="subcellular location">
    <subcellularLocation>
        <location evidence="1">Membrane</location>
        <topology evidence="1">Multi-pass membrane protein</topology>
    </subcellularLocation>
</comment>
<feature type="transmembrane region" description="Helical" evidence="5">
    <location>
        <begin position="112"/>
        <end position="134"/>
    </location>
</feature>
<keyword evidence="4 5" id="KW-0472">Membrane</keyword>
<organism evidence="6">
    <name type="scientific">uncultured Gemmatimonadaceae bacterium</name>
    <dbReference type="NCBI Taxonomy" id="246130"/>
    <lineage>
        <taxon>Bacteria</taxon>
        <taxon>Pseudomonadati</taxon>
        <taxon>Gemmatimonadota</taxon>
        <taxon>Gemmatimonadia</taxon>
        <taxon>Gemmatimonadales</taxon>
        <taxon>Gemmatimonadaceae</taxon>
        <taxon>environmental samples</taxon>
    </lineage>
</organism>
<evidence type="ECO:0000256" key="4">
    <source>
        <dbReference type="ARBA" id="ARBA00023136"/>
    </source>
</evidence>
<dbReference type="HAMAP" id="MF_00902">
    <property type="entry name" value="TatC"/>
    <property type="match status" value="1"/>
</dbReference>
<reference evidence="6" key="1">
    <citation type="submission" date="2020-02" db="EMBL/GenBank/DDBJ databases">
        <authorList>
            <person name="Meier V. D."/>
        </authorList>
    </citation>
    <scope>NUCLEOTIDE SEQUENCE</scope>
    <source>
        <strain evidence="6">AVDCRST_MAG40</strain>
    </source>
</reference>
<keyword evidence="3 5" id="KW-1133">Transmembrane helix</keyword>
<dbReference type="Pfam" id="PF00902">
    <property type="entry name" value="TatC"/>
    <property type="match status" value="1"/>
</dbReference>
<evidence type="ECO:0000313" key="6">
    <source>
        <dbReference type="EMBL" id="CAA9325557.1"/>
    </source>
</evidence>
<keyword evidence="2 5" id="KW-0812">Transmembrane</keyword>
<dbReference type="PRINTS" id="PR01840">
    <property type="entry name" value="TATCFAMILY"/>
</dbReference>
<name>A0A6J4L8A6_9BACT</name>
<dbReference type="NCBIfam" id="TIGR00945">
    <property type="entry name" value="tatC"/>
    <property type="match status" value="1"/>
</dbReference>
<feature type="transmembrane region" description="Helical" evidence="5">
    <location>
        <begin position="168"/>
        <end position="194"/>
    </location>
</feature>
<dbReference type="EMBL" id="CADCTX010000520">
    <property type="protein sequence ID" value="CAA9325557.1"/>
    <property type="molecule type" value="Genomic_DNA"/>
</dbReference>
<dbReference type="GO" id="GO:0065002">
    <property type="term" value="P:intracellular protein transmembrane transport"/>
    <property type="evidence" value="ECO:0007669"/>
    <property type="project" value="TreeGrafter"/>
</dbReference>
<dbReference type="PANTHER" id="PTHR30371:SF0">
    <property type="entry name" value="SEC-INDEPENDENT PROTEIN TRANSLOCASE PROTEIN TATC, CHLOROPLASTIC-RELATED"/>
    <property type="match status" value="1"/>
</dbReference>
<feature type="transmembrane region" description="Helical" evidence="5">
    <location>
        <begin position="20"/>
        <end position="42"/>
    </location>
</feature>
<dbReference type="GO" id="GO:0009977">
    <property type="term" value="F:proton motive force dependent protein transmembrane transporter activity"/>
    <property type="evidence" value="ECO:0007669"/>
    <property type="project" value="TreeGrafter"/>
</dbReference>
<sequence length="204" mass="22534">MTAGGPPKNEMPFLDHLEELRWRIIWSLGALAVALAVAFYLVTRLNAIEFLQRPILPYLGGRHLVYTHPGDPLSITMTVTFALGAVLASPVVIYQVWAFLSPALYGHEKRVVLPLLFGATLLFGAGVSLAYYVVLPFTLSFLLGFQSASLDSMITARDYFDFATGMSLAFGAVFEMPILIVLLTAFGVVTPIFLKRFRRYAIVL</sequence>
<evidence type="ECO:0000256" key="2">
    <source>
        <dbReference type="ARBA" id="ARBA00022692"/>
    </source>
</evidence>
<gene>
    <name evidence="6" type="ORF">AVDCRST_MAG40-1673</name>
</gene>
<dbReference type="InterPro" id="IPR002033">
    <property type="entry name" value="TatC"/>
</dbReference>
<evidence type="ECO:0000256" key="5">
    <source>
        <dbReference type="SAM" id="Phobius"/>
    </source>
</evidence>
<evidence type="ECO:0000256" key="3">
    <source>
        <dbReference type="ARBA" id="ARBA00022989"/>
    </source>
</evidence>
<proteinExistence type="inferred from homology"/>